<feature type="domain" description="Response regulatory" evidence="19">
    <location>
        <begin position="383"/>
        <end position="505"/>
    </location>
</feature>
<reference evidence="22 23" key="1">
    <citation type="submission" date="2020-08" db="EMBL/GenBank/DDBJ databases">
        <title>Genomic Encyclopedia of Type Strains, Phase IV (KMG-IV): sequencing the most valuable type-strain genomes for metagenomic binning, comparative biology and taxonomic classification.</title>
        <authorList>
            <person name="Goeker M."/>
        </authorList>
    </citation>
    <scope>NUCLEOTIDE SEQUENCE [LARGE SCALE GENOMIC DNA]</scope>
    <source>
        <strain evidence="22 23">DSM 2461</strain>
    </source>
</reference>
<evidence type="ECO:0000256" key="1">
    <source>
        <dbReference type="ARBA" id="ARBA00000085"/>
    </source>
</evidence>
<dbReference type="Pfam" id="PF00072">
    <property type="entry name" value="Response_reg"/>
    <property type="match status" value="2"/>
</dbReference>
<dbReference type="CDD" id="cd00082">
    <property type="entry name" value="HisKA"/>
    <property type="match status" value="1"/>
</dbReference>
<dbReference type="FunFam" id="3.30.565.10:FF:000010">
    <property type="entry name" value="Sensor histidine kinase RcsC"/>
    <property type="match status" value="1"/>
</dbReference>
<evidence type="ECO:0000256" key="3">
    <source>
        <dbReference type="ARBA" id="ARBA00012438"/>
    </source>
</evidence>
<dbReference type="Gene3D" id="3.40.50.2300">
    <property type="match status" value="2"/>
</dbReference>
<evidence type="ECO:0000256" key="5">
    <source>
        <dbReference type="ARBA" id="ARBA00022553"/>
    </source>
</evidence>
<dbReference type="Gene3D" id="1.20.120.160">
    <property type="entry name" value="HPT domain"/>
    <property type="match status" value="1"/>
</dbReference>
<keyword evidence="10" id="KW-0067">ATP-binding</keyword>
<evidence type="ECO:0000259" key="20">
    <source>
        <dbReference type="PROSITE" id="PS50112"/>
    </source>
</evidence>
<dbReference type="CDD" id="cd16922">
    <property type="entry name" value="HATPase_EvgS-ArcB-TorS-like"/>
    <property type="match status" value="1"/>
</dbReference>
<keyword evidence="4" id="KW-1003">Cell membrane</keyword>
<dbReference type="CDD" id="cd00156">
    <property type="entry name" value="REC"/>
    <property type="match status" value="1"/>
</dbReference>
<feature type="domain" description="Response regulatory" evidence="19">
    <location>
        <begin position="548"/>
        <end position="662"/>
    </location>
</feature>
<evidence type="ECO:0000256" key="10">
    <source>
        <dbReference type="ARBA" id="ARBA00022840"/>
    </source>
</evidence>
<dbReference type="SMART" id="SM00091">
    <property type="entry name" value="PAS"/>
    <property type="match status" value="1"/>
</dbReference>
<keyword evidence="11" id="KW-1133">Transmembrane helix</keyword>
<dbReference type="GO" id="GO:0000155">
    <property type="term" value="F:phosphorelay sensor kinase activity"/>
    <property type="evidence" value="ECO:0007669"/>
    <property type="project" value="InterPro"/>
</dbReference>
<evidence type="ECO:0000256" key="16">
    <source>
        <dbReference type="PROSITE-ProRule" id="PRU00110"/>
    </source>
</evidence>
<feature type="modified residue" description="4-aspartylphosphate" evidence="17">
    <location>
        <position position="437"/>
    </location>
</feature>
<keyword evidence="12" id="KW-0902">Two-component regulatory system</keyword>
<dbReference type="Pfam" id="PF01627">
    <property type="entry name" value="Hpt"/>
    <property type="match status" value="1"/>
</dbReference>
<evidence type="ECO:0000256" key="8">
    <source>
        <dbReference type="ARBA" id="ARBA00022741"/>
    </source>
</evidence>
<dbReference type="CDD" id="cd17546">
    <property type="entry name" value="REC_hyHK_CKI1_RcsC-like"/>
    <property type="match status" value="1"/>
</dbReference>
<dbReference type="Pfam" id="PF00512">
    <property type="entry name" value="HisKA"/>
    <property type="match status" value="1"/>
</dbReference>
<dbReference type="Pfam" id="PF02518">
    <property type="entry name" value="HATPase_c"/>
    <property type="match status" value="1"/>
</dbReference>
<dbReference type="InterPro" id="IPR035965">
    <property type="entry name" value="PAS-like_dom_sf"/>
</dbReference>
<sequence length="791" mass="89062">MDIFSRLFEQSPMGMVLLDKEGKVLKYNSSFKEMVGYSDENMEASYFSDFMPSEDVDDWSFAISNFIMTGFSTTKLTTRFRNGDQEDRWWKLELALIQDKGEDLIYIIADDVTDRKSNEKKLIQSRIAAENATKVKSEFLANMSHEIRTPIHTIIGMSELLHETHLDAEQLDYGNQIRFSADVLLSLINDILDFSKIEAGKLSLETTEINLVELVEKAVDLVTLEANKRGVEVGLFVEQGVPEFVYGDPVRLRQVVLNLFNNAVKFTSRGEIVVAIHKEREDNASVRLRFAVVDTGIGISEENQKKLFQAFQQADRSTTRKFGGTGLGLAISRNLVSLMGGSLKVRSQFGRGSTFYFSITMKKGRKNIQPYNHVSSDHFKGVSILLIDDNRKVRTLTKTYLTDWGCIVDEGENGPQALKMLEKKLDEGSPYSLCIIDQTMHGMDGWQLASEINASQNFLETGLILMTQKGGGSVEAKMKLLGWFDEYIQKPLKKDDLFNKINKVLNEEDYEDSSVDEIGELEELEEAVPSLYGGKKETAVPTKKDNVKILVVEDHPVNQQLFKTILKKIGFHSDTASNGLEAVQAVEKTDYDLIFMDCQMPVMNGYEATRKIREMKVEVPVIAVTASATTGEYEKCIESGMTDFLTKPFKKGDLIPVLEKWLAGRNENPAEKSVEVSGISPDIFDLDDAVNTFMGDRDIVIDLLETQITKMESQLEELLNLDLEKDSEKVRGIGHSIKGSCRNLSMARLGNWGEMLEFGGRDINPEQMREGLEKFRLGLAELKIAVESLLH</sequence>
<dbReference type="SMART" id="SM00387">
    <property type="entry name" value="HATPase_c"/>
    <property type="match status" value="1"/>
</dbReference>
<keyword evidence="9" id="KW-0418">Kinase</keyword>
<keyword evidence="6" id="KW-0808">Transferase</keyword>
<dbReference type="Gene3D" id="3.30.450.20">
    <property type="entry name" value="PAS domain"/>
    <property type="match status" value="1"/>
</dbReference>
<dbReference type="InterPro" id="IPR036641">
    <property type="entry name" value="HPT_dom_sf"/>
</dbReference>
<dbReference type="InterPro" id="IPR000014">
    <property type="entry name" value="PAS"/>
</dbReference>
<dbReference type="Gene3D" id="3.30.565.10">
    <property type="entry name" value="Histidine kinase-like ATPase, C-terminal domain"/>
    <property type="match status" value="1"/>
</dbReference>
<dbReference type="SUPFAM" id="SSF47384">
    <property type="entry name" value="Homodimeric domain of signal transducing histidine kinase"/>
    <property type="match status" value="1"/>
</dbReference>
<evidence type="ECO:0000313" key="22">
    <source>
        <dbReference type="EMBL" id="MBB6482060.1"/>
    </source>
</evidence>
<evidence type="ECO:0000256" key="13">
    <source>
        <dbReference type="ARBA" id="ARBA00023136"/>
    </source>
</evidence>
<name>A0A841RGC3_9SPIO</name>
<evidence type="ECO:0000256" key="2">
    <source>
        <dbReference type="ARBA" id="ARBA00004651"/>
    </source>
</evidence>
<dbReference type="EC" id="2.7.13.3" evidence="3"/>
<dbReference type="PANTHER" id="PTHR45339:SF1">
    <property type="entry name" value="HYBRID SIGNAL TRANSDUCTION HISTIDINE KINASE J"/>
    <property type="match status" value="1"/>
</dbReference>
<dbReference type="PROSITE" id="PS50894">
    <property type="entry name" value="HPT"/>
    <property type="match status" value="1"/>
</dbReference>
<comment type="caution">
    <text evidence="22">The sequence shown here is derived from an EMBL/GenBank/DDBJ whole genome shotgun (WGS) entry which is preliminary data.</text>
</comment>
<accession>A0A841RGC3</accession>
<protein>
    <recommendedName>
        <fullName evidence="15">Sensory/regulatory protein RpfC</fullName>
        <ecNumber evidence="3">2.7.13.3</ecNumber>
    </recommendedName>
</protein>
<keyword evidence="5 17" id="KW-0597">Phosphoprotein</keyword>
<dbReference type="InterPro" id="IPR005467">
    <property type="entry name" value="His_kinase_dom"/>
</dbReference>
<evidence type="ECO:0000259" key="21">
    <source>
        <dbReference type="PROSITE" id="PS50894"/>
    </source>
</evidence>
<feature type="modified residue" description="4-aspartylphosphate" evidence="17">
    <location>
        <position position="597"/>
    </location>
</feature>
<dbReference type="NCBIfam" id="TIGR00229">
    <property type="entry name" value="sensory_box"/>
    <property type="match status" value="1"/>
</dbReference>
<keyword evidence="23" id="KW-1185">Reference proteome</keyword>
<dbReference type="CDD" id="cd00130">
    <property type="entry name" value="PAS"/>
    <property type="match status" value="1"/>
</dbReference>
<dbReference type="InterPro" id="IPR011006">
    <property type="entry name" value="CheY-like_superfamily"/>
</dbReference>
<dbReference type="InterPro" id="IPR003594">
    <property type="entry name" value="HATPase_dom"/>
</dbReference>
<dbReference type="Pfam" id="PF08448">
    <property type="entry name" value="PAS_4"/>
    <property type="match status" value="1"/>
</dbReference>
<dbReference type="AlphaFoldDB" id="A0A841RGC3"/>
<dbReference type="PROSITE" id="PS50110">
    <property type="entry name" value="RESPONSE_REGULATORY"/>
    <property type="match status" value="2"/>
</dbReference>
<evidence type="ECO:0000256" key="17">
    <source>
        <dbReference type="PROSITE-ProRule" id="PRU00169"/>
    </source>
</evidence>
<evidence type="ECO:0000256" key="14">
    <source>
        <dbReference type="ARBA" id="ARBA00064003"/>
    </source>
</evidence>
<dbReference type="InterPro" id="IPR004358">
    <property type="entry name" value="Sig_transdc_His_kin-like_C"/>
</dbReference>
<dbReference type="PROSITE" id="PS50112">
    <property type="entry name" value="PAS"/>
    <property type="match status" value="1"/>
</dbReference>
<evidence type="ECO:0000256" key="6">
    <source>
        <dbReference type="ARBA" id="ARBA00022679"/>
    </source>
</evidence>
<evidence type="ECO:0000313" key="23">
    <source>
        <dbReference type="Proteomes" id="UP000587760"/>
    </source>
</evidence>
<dbReference type="InterPro" id="IPR008207">
    <property type="entry name" value="Sig_transdc_His_kin_Hpt_dom"/>
</dbReference>
<keyword evidence="13" id="KW-0472">Membrane</keyword>
<dbReference type="InterPro" id="IPR036097">
    <property type="entry name" value="HisK_dim/P_sf"/>
</dbReference>
<comment type="catalytic activity">
    <reaction evidence="1">
        <text>ATP + protein L-histidine = ADP + protein N-phospho-L-histidine.</text>
        <dbReference type="EC" id="2.7.13.3"/>
    </reaction>
</comment>
<dbReference type="Gene3D" id="1.10.287.130">
    <property type="match status" value="1"/>
</dbReference>
<dbReference type="InterPro" id="IPR013656">
    <property type="entry name" value="PAS_4"/>
</dbReference>
<dbReference type="GO" id="GO:0005524">
    <property type="term" value="F:ATP binding"/>
    <property type="evidence" value="ECO:0007669"/>
    <property type="project" value="UniProtKB-KW"/>
</dbReference>
<dbReference type="Proteomes" id="UP000587760">
    <property type="component" value="Unassembled WGS sequence"/>
</dbReference>
<dbReference type="SUPFAM" id="SSF52172">
    <property type="entry name" value="CheY-like"/>
    <property type="match status" value="2"/>
</dbReference>
<dbReference type="SMART" id="SM00448">
    <property type="entry name" value="REC"/>
    <property type="match status" value="2"/>
</dbReference>
<evidence type="ECO:0000256" key="12">
    <source>
        <dbReference type="ARBA" id="ARBA00023012"/>
    </source>
</evidence>
<dbReference type="PROSITE" id="PS50109">
    <property type="entry name" value="HIS_KIN"/>
    <property type="match status" value="1"/>
</dbReference>
<dbReference type="InterPro" id="IPR036890">
    <property type="entry name" value="HATPase_C_sf"/>
</dbReference>
<evidence type="ECO:0000259" key="19">
    <source>
        <dbReference type="PROSITE" id="PS50110"/>
    </source>
</evidence>
<evidence type="ECO:0000256" key="11">
    <source>
        <dbReference type="ARBA" id="ARBA00022989"/>
    </source>
</evidence>
<gene>
    <name evidence="22" type="ORF">HNR50_003748</name>
</gene>
<evidence type="ECO:0000256" key="4">
    <source>
        <dbReference type="ARBA" id="ARBA00022475"/>
    </source>
</evidence>
<dbReference type="SMART" id="SM00388">
    <property type="entry name" value="HisKA"/>
    <property type="match status" value="1"/>
</dbReference>
<keyword evidence="7" id="KW-0812">Transmembrane</keyword>
<proteinExistence type="predicted"/>
<evidence type="ECO:0000256" key="7">
    <source>
        <dbReference type="ARBA" id="ARBA00022692"/>
    </source>
</evidence>
<dbReference type="InterPro" id="IPR001789">
    <property type="entry name" value="Sig_transdc_resp-reg_receiver"/>
</dbReference>
<feature type="domain" description="HPt" evidence="21">
    <location>
        <begin position="696"/>
        <end position="789"/>
    </location>
</feature>
<evidence type="ECO:0000259" key="18">
    <source>
        <dbReference type="PROSITE" id="PS50109"/>
    </source>
</evidence>
<feature type="domain" description="PAS" evidence="20">
    <location>
        <begin position="1"/>
        <end position="70"/>
    </location>
</feature>
<feature type="domain" description="Histidine kinase" evidence="18">
    <location>
        <begin position="142"/>
        <end position="363"/>
    </location>
</feature>
<dbReference type="InterPro" id="IPR003661">
    <property type="entry name" value="HisK_dim/P_dom"/>
</dbReference>
<dbReference type="SUPFAM" id="SSF47226">
    <property type="entry name" value="Histidine-containing phosphotransfer domain, HPT domain"/>
    <property type="match status" value="1"/>
</dbReference>
<dbReference type="FunFam" id="1.10.287.130:FF:000002">
    <property type="entry name" value="Two-component osmosensing histidine kinase"/>
    <property type="match status" value="1"/>
</dbReference>
<evidence type="ECO:0000256" key="15">
    <source>
        <dbReference type="ARBA" id="ARBA00068150"/>
    </source>
</evidence>
<feature type="modified residue" description="Phosphohistidine" evidence="16">
    <location>
        <position position="735"/>
    </location>
</feature>
<dbReference type="PRINTS" id="PR00344">
    <property type="entry name" value="BCTRLSENSOR"/>
</dbReference>
<dbReference type="SUPFAM" id="SSF55785">
    <property type="entry name" value="PYP-like sensor domain (PAS domain)"/>
    <property type="match status" value="1"/>
</dbReference>
<dbReference type="RefSeq" id="WP_184748296.1">
    <property type="nucleotide sequence ID" value="NZ_JACHGJ010000009.1"/>
</dbReference>
<dbReference type="PANTHER" id="PTHR45339">
    <property type="entry name" value="HYBRID SIGNAL TRANSDUCTION HISTIDINE KINASE J"/>
    <property type="match status" value="1"/>
</dbReference>
<dbReference type="GO" id="GO:0005886">
    <property type="term" value="C:plasma membrane"/>
    <property type="evidence" value="ECO:0007669"/>
    <property type="project" value="UniProtKB-SubCell"/>
</dbReference>
<keyword evidence="8" id="KW-0547">Nucleotide-binding</keyword>
<comment type="subunit">
    <text evidence="14">At low DSF concentrations, interacts with RpfF.</text>
</comment>
<organism evidence="22 23">
    <name type="scientific">Spirochaeta isovalerica</name>
    <dbReference type="NCBI Taxonomy" id="150"/>
    <lineage>
        <taxon>Bacteria</taxon>
        <taxon>Pseudomonadati</taxon>
        <taxon>Spirochaetota</taxon>
        <taxon>Spirochaetia</taxon>
        <taxon>Spirochaetales</taxon>
        <taxon>Spirochaetaceae</taxon>
        <taxon>Spirochaeta</taxon>
    </lineage>
</organism>
<dbReference type="SUPFAM" id="SSF55874">
    <property type="entry name" value="ATPase domain of HSP90 chaperone/DNA topoisomerase II/histidine kinase"/>
    <property type="match status" value="1"/>
</dbReference>
<dbReference type="EMBL" id="JACHGJ010000009">
    <property type="protein sequence ID" value="MBB6482060.1"/>
    <property type="molecule type" value="Genomic_DNA"/>
</dbReference>
<comment type="subcellular location">
    <subcellularLocation>
        <location evidence="2">Cell membrane</location>
        <topology evidence="2">Multi-pass membrane protein</topology>
    </subcellularLocation>
</comment>
<evidence type="ECO:0000256" key="9">
    <source>
        <dbReference type="ARBA" id="ARBA00022777"/>
    </source>
</evidence>